<feature type="chain" id="PRO_5035200836" evidence="2">
    <location>
        <begin position="21"/>
        <end position="1569"/>
    </location>
</feature>
<feature type="compositionally biased region" description="Basic and acidic residues" evidence="1">
    <location>
        <begin position="259"/>
        <end position="268"/>
    </location>
</feature>
<dbReference type="EMBL" id="JABDTM020016771">
    <property type="protein sequence ID" value="KAH0818739.1"/>
    <property type="molecule type" value="Genomic_DNA"/>
</dbReference>
<feature type="compositionally biased region" description="Low complexity" evidence="1">
    <location>
        <begin position="234"/>
        <end position="246"/>
    </location>
</feature>
<keyword evidence="2" id="KW-0732">Signal</keyword>
<feature type="signal peptide" evidence="2">
    <location>
        <begin position="1"/>
        <end position="20"/>
    </location>
</feature>
<dbReference type="InterPro" id="IPR044840">
    <property type="entry name" value="Nup188"/>
</dbReference>
<feature type="region of interest" description="Disordered" evidence="1">
    <location>
        <begin position="234"/>
        <end position="283"/>
    </location>
</feature>
<evidence type="ECO:0000256" key="2">
    <source>
        <dbReference type="SAM" id="SignalP"/>
    </source>
</evidence>
<gene>
    <name evidence="3" type="ORF">GEV33_004052</name>
</gene>
<dbReference type="PANTHER" id="PTHR31431:SF1">
    <property type="entry name" value="NUCLEOPORIN NUP188"/>
    <property type="match status" value="1"/>
</dbReference>
<reference evidence="3" key="2">
    <citation type="submission" date="2021-08" db="EMBL/GenBank/DDBJ databases">
        <authorList>
            <person name="Eriksson T."/>
        </authorList>
    </citation>
    <scope>NUCLEOTIDE SEQUENCE</scope>
    <source>
        <strain evidence="3">Stoneville</strain>
        <tissue evidence="3">Whole head</tissue>
    </source>
</reference>
<evidence type="ECO:0000313" key="4">
    <source>
        <dbReference type="Proteomes" id="UP000719412"/>
    </source>
</evidence>
<name>A0A8J6LDS4_TENMO</name>
<evidence type="ECO:0000313" key="3">
    <source>
        <dbReference type="EMBL" id="KAH0818739.1"/>
    </source>
</evidence>
<sequence>MKVYYLLVSAFCVWINPTQSQFFYSHYTPFAPQFSQFYPQTFLPSTPVVAPLAYSVSSSQVSSSPAAVTYNIPPRTAEYRGFGYRTDLKDGAASTVFYVTGPEATNLLNFRDFPNFTRKVQDNQGKARSLASDLIDVNAIPDAQGKIQSVLQPTEFQKLFENVMPGGLINFYTFPAGTVPLARQFQFGNVTLNVTTTTPSSSSEEAVAAESVVNPKIVINDVDNIIKSNETAGTTTVAAETGSSESQENTPTTENSDAASDKTKDEKSTTASNEEATTVEATTQVTQPPLFEIRKHIKKQDLQELMYAEIGCYFVALENYWDADTSDLWKRDTTSEMDKSLLSLHLNPGHTVIMLVQYKGSYSYFLYLEYLVNLLINNGLSQRKFDEDLVKKVISGYGIVIQGIKYCSDMDLKVVGLERIIKKINKILVHLDGPLLHFELVKLYFDVQNAMMLYRKSSFFDFCPEIVWKIFFPKLKSEYVGEEVKKILFNQYIFEDTIFMKLFQEEEFKEDHTLLLTYIKILHNIMKVKFQFKNFQLSGVAYLFNFVFLQHQTWAYSDENQKTQITLGCLNIFHYVLQKQFEDLTEAEQKIFHFCQHAFLNNVYIIESFLRLFIKDKYYLIFLMERESNWPRGPSLDKLKCIRMQLALLLLVMSQKKSVGKCCFNDRISFVVKPVASYFTNSYSPIVAELSCRFLEKLAQDPHIPLLALLELDHYQVQSLFLERLRDPLEEENVKLAIIDLINTCISSQNGMTAAFFNLKCFMYWDGTENDVFSGDSVSDFMVDYLQNIKKSHEYFKNPLQLGILRLLYNLWLNHRENLIDNIANLKDFWPVMVDPFFCDFVQDVEVYTVILRIINLEIGANVENVEKKLIQTIDKFLKNKDRLKLWIDFVLSSSSVGPKNLDLLSAWMEFLVLTKKVTATSFDEDIKLALINSCLDGLNTPEGGFNNIELVYLWSQLYLMLISTWPIYEKQEKTIISKLTTFLHSLIAYYKYLTPKIKEIILCAINKTIIDLSKYFSGNTTSLIKFLYLVGIIIDTEHEYLVSEVWCTEDDSEKIRRLKPWLVIIFIGNSVMALDNIEEIALWFSYRQFLQRVMDSVGPMLQHRSTLPFAKLAINFLTTYGESPLVKDFQNVDLFTFYYKVRPPGLTISVGEAILSGVPVNLKEWWLIFIALIKLNRILMANVGDSMLSTCFSFISQHDVLLKEIISLTKYTVDMTALTVVCEALKLIYVVLRLMPFWSVQYPHSYDLIMDGVKTTINACVLSVLGYKKINFYNIIHGKTLDVIDCAPTDLLVSVLNKLTEIIYWGSSCLKKTKPNLVTQLNDVYSTEGVTLLVENDFSVPRFELPITSKLTYGTLLCLADYLCKTLNQLSPETPSAIPRSRQVSMTDLHDEIKVKSLGKIFEHCTATYEKCIGFMVYLQRSDDLHNEKLSSFLHYDMSEFSGSSASVISQLDYHMVKNSLEALMSFLAVEIFFTIRILSDEALFSYKRELSSEIQFFYEFVRKRISEQYNAMLATPRTTTPLSQTETDIIKRYMVAKVNDNDSFDVADNNFVLVISQWLIKFCHLSN</sequence>
<reference evidence="3" key="1">
    <citation type="journal article" date="2020" name="J Insects Food Feed">
        <title>The yellow mealworm (Tenebrio molitor) genome: a resource for the emerging insects as food and feed industry.</title>
        <authorList>
            <person name="Eriksson T."/>
            <person name="Andere A."/>
            <person name="Kelstrup H."/>
            <person name="Emery V."/>
            <person name="Picard C."/>
        </authorList>
    </citation>
    <scope>NUCLEOTIDE SEQUENCE</scope>
    <source>
        <strain evidence="3">Stoneville</strain>
        <tissue evidence="3">Whole head</tissue>
    </source>
</reference>
<feature type="compositionally biased region" description="Polar residues" evidence="1">
    <location>
        <begin position="247"/>
        <end position="258"/>
    </location>
</feature>
<organism evidence="3 4">
    <name type="scientific">Tenebrio molitor</name>
    <name type="common">Yellow mealworm beetle</name>
    <dbReference type="NCBI Taxonomy" id="7067"/>
    <lineage>
        <taxon>Eukaryota</taxon>
        <taxon>Metazoa</taxon>
        <taxon>Ecdysozoa</taxon>
        <taxon>Arthropoda</taxon>
        <taxon>Hexapoda</taxon>
        <taxon>Insecta</taxon>
        <taxon>Pterygota</taxon>
        <taxon>Neoptera</taxon>
        <taxon>Endopterygota</taxon>
        <taxon>Coleoptera</taxon>
        <taxon>Polyphaga</taxon>
        <taxon>Cucujiformia</taxon>
        <taxon>Tenebrionidae</taxon>
        <taxon>Tenebrio</taxon>
    </lineage>
</organism>
<accession>A0A8J6LDS4</accession>
<proteinExistence type="predicted"/>
<dbReference type="GO" id="GO:0017056">
    <property type="term" value="F:structural constituent of nuclear pore"/>
    <property type="evidence" value="ECO:0007669"/>
    <property type="project" value="InterPro"/>
</dbReference>
<dbReference type="Proteomes" id="UP000719412">
    <property type="component" value="Unassembled WGS sequence"/>
</dbReference>
<evidence type="ECO:0000256" key="1">
    <source>
        <dbReference type="SAM" id="MobiDB-lite"/>
    </source>
</evidence>
<feature type="compositionally biased region" description="Low complexity" evidence="1">
    <location>
        <begin position="269"/>
        <end position="283"/>
    </location>
</feature>
<protein>
    <submittedName>
        <fullName evidence="3">Uncharacterized protein</fullName>
    </submittedName>
</protein>
<dbReference type="PANTHER" id="PTHR31431">
    <property type="entry name" value="NUCLEOPORIN NUP188 HOMOLOG"/>
    <property type="match status" value="1"/>
</dbReference>
<dbReference type="GO" id="GO:0044611">
    <property type="term" value="C:nuclear pore inner ring"/>
    <property type="evidence" value="ECO:0007669"/>
    <property type="project" value="TreeGrafter"/>
</dbReference>
<keyword evidence="4" id="KW-1185">Reference proteome</keyword>
<comment type="caution">
    <text evidence="3">The sequence shown here is derived from an EMBL/GenBank/DDBJ whole genome shotgun (WGS) entry which is preliminary data.</text>
</comment>
<dbReference type="GO" id="GO:0006405">
    <property type="term" value="P:RNA export from nucleus"/>
    <property type="evidence" value="ECO:0007669"/>
    <property type="project" value="TreeGrafter"/>
</dbReference>
<dbReference type="GO" id="GO:0006606">
    <property type="term" value="P:protein import into nucleus"/>
    <property type="evidence" value="ECO:0007669"/>
    <property type="project" value="TreeGrafter"/>
</dbReference>